<dbReference type="Pfam" id="PF23114">
    <property type="entry name" value="NAD-bd_HRPKS_sdrA"/>
    <property type="match status" value="1"/>
</dbReference>
<evidence type="ECO:0000256" key="3">
    <source>
        <dbReference type="ARBA" id="ARBA00022603"/>
    </source>
</evidence>
<dbReference type="Gene3D" id="3.90.180.10">
    <property type="entry name" value="Medium-chain alcohol dehydrogenases, catalytic domain"/>
    <property type="match status" value="1"/>
</dbReference>
<dbReference type="InterPro" id="IPR020806">
    <property type="entry name" value="PKS_PP-bd"/>
</dbReference>
<dbReference type="InterPro" id="IPR042104">
    <property type="entry name" value="PKS_dehydratase_sf"/>
</dbReference>
<dbReference type="InterPro" id="IPR050091">
    <property type="entry name" value="PKS_NRPS_Biosynth_Enz"/>
</dbReference>
<feature type="domain" description="PKS/mFAS DH" evidence="12">
    <location>
        <begin position="936"/>
        <end position="1219"/>
    </location>
</feature>
<keyword evidence="7" id="KW-0511">Multifunctional enzyme</keyword>
<dbReference type="PANTHER" id="PTHR43775">
    <property type="entry name" value="FATTY ACID SYNTHASE"/>
    <property type="match status" value="1"/>
</dbReference>
<keyword evidence="5" id="KW-0521">NADP</keyword>
<dbReference type="SUPFAM" id="SSF53901">
    <property type="entry name" value="Thiolase-like"/>
    <property type="match status" value="1"/>
</dbReference>
<evidence type="ECO:0000256" key="1">
    <source>
        <dbReference type="ARBA" id="ARBA00022450"/>
    </source>
</evidence>
<dbReference type="SUPFAM" id="SSF50129">
    <property type="entry name" value="GroES-like"/>
    <property type="match status" value="1"/>
</dbReference>
<name>A0ABR4C610_9HELO</name>
<dbReference type="CDD" id="cd05195">
    <property type="entry name" value="enoyl_red"/>
    <property type="match status" value="1"/>
</dbReference>
<dbReference type="InterPro" id="IPR013968">
    <property type="entry name" value="PKS_KR"/>
</dbReference>
<keyword evidence="4" id="KW-0808">Transferase</keyword>
<evidence type="ECO:0000256" key="2">
    <source>
        <dbReference type="ARBA" id="ARBA00022553"/>
    </source>
</evidence>
<dbReference type="SMART" id="SM00825">
    <property type="entry name" value="PKS_KS"/>
    <property type="match status" value="1"/>
</dbReference>
<evidence type="ECO:0000256" key="8">
    <source>
        <dbReference type="ARBA" id="ARBA00023315"/>
    </source>
</evidence>
<gene>
    <name evidence="13" type="ORF">VTL71DRAFT_3024</name>
</gene>
<dbReference type="SMART" id="SM00827">
    <property type="entry name" value="PKS_AT"/>
    <property type="match status" value="1"/>
</dbReference>
<dbReference type="Pfam" id="PF02801">
    <property type="entry name" value="Ketoacyl-synt_C"/>
    <property type="match status" value="1"/>
</dbReference>
<dbReference type="PROSITE" id="PS52019">
    <property type="entry name" value="PKS_MFAS_DH"/>
    <property type="match status" value="1"/>
</dbReference>
<feature type="domain" description="Ketosynthase family 3 (KS3)" evidence="11">
    <location>
        <begin position="62"/>
        <end position="473"/>
    </location>
</feature>
<keyword evidence="1" id="KW-0596">Phosphopantetheine</keyword>
<dbReference type="InterPro" id="IPR016036">
    <property type="entry name" value="Malonyl_transacylase_ACP-bd"/>
</dbReference>
<keyword evidence="8" id="KW-0012">Acyltransferase</keyword>
<dbReference type="PROSITE" id="PS52004">
    <property type="entry name" value="KS3_2"/>
    <property type="match status" value="1"/>
</dbReference>
<dbReference type="Gene3D" id="1.10.1200.10">
    <property type="entry name" value="ACP-like"/>
    <property type="match status" value="1"/>
</dbReference>
<feature type="region of interest" description="C-terminal hotdog fold" evidence="9">
    <location>
        <begin position="1074"/>
        <end position="1219"/>
    </location>
</feature>
<dbReference type="Pfam" id="PF00109">
    <property type="entry name" value="ketoacyl-synt"/>
    <property type="match status" value="1"/>
</dbReference>
<dbReference type="InterPro" id="IPR049551">
    <property type="entry name" value="PKS_DH_C"/>
</dbReference>
<dbReference type="Gene3D" id="3.40.47.10">
    <property type="match status" value="1"/>
</dbReference>
<dbReference type="PANTHER" id="PTHR43775:SF49">
    <property type="entry name" value="SYNTHASE, PUTATIVE (JCVI)-RELATED"/>
    <property type="match status" value="1"/>
</dbReference>
<keyword evidence="2" id="KW-0597">Phosphoprotein</keyword>
<dbReference type="SUPFAM" id="SSF51735">
    <property type="entry name" value="NAD(P)-binding Rossmann-fold domains"/>
    <property type="match status" value="2"/>
</dbReference>
<keyword evidence="3" id="KW-0489">Methyltransferase</keyword>
<dbReference type="InterPro" id="IPR020841">
    <property type="entry name" value="PKS_Beta-ketoAc_synthase_dom"/>
</dbReference>
<dbReference type="InterPro" id="IPR036291">
    <property type="entry name" value="NAD(P)-bd_dom_sf"/>
</dbReference>
<dbReference type="InterPro" id="IPR013154">
    <property type="entry name" value="ADH-like_N"/>
</dbReference>
<reference evidence="13 14" key="1">
    <citation type="journal article" date="2024" name="Commun. Biol.">
        <title>Comparative genomic analysis of thermophilic fungi reveals convergent evolutionary adaptations and gene losses.</title>
        <authorList>
            <person name="Steindorff A.S."/>
            <person name="Aguilar-Pontes M.V."/>
            <person name="Robinson A.J."/>
            <person name="Andreopoulos B."/>
            <person name="LaButti K."/>
            <person name="Kuo A."/>
            <person name="Mondo S."/>
            <person name="Riley R."/>
            <person name="Otillar R."/>
            <person name="Haridas S."/>
            <person name="Lipzen A."/>
            <person name="Grimwood J."/>
            <person name="Schmutz J."/>
            <person name="Clum A."/>
            <person name="Reid I.D."/>
            <person name="Moisan M.C."/>
            <person name="Butler G."/>
            <person name="Nguyen T.T.M."/>
            <person name="Dewar K."/>
            <person name="Conant G."/>
            <person name="Drula E."/>
            <person name="Henrissat B."/>
            <person name="Hansel C."/>
            <person name="Singer S."/>
            <person name="Hutchinson M.I."/>
            <person name="de Vries R.P."/>
            <person name="Natvig D.O."/>
            <person name="Powell A.J."/>
            <person name="Tsang A."/>
            <person name="Grigoriev I.V."/>
        </authorList>
    </citation>
    <scope>NUCLEOTIDE SEQUENCE [LARGE SCALE GENOMIC DNA]</scope>
    <source>
        <strain evidence="13 14">CBS 494.80</strain>
    </source>
</reference>
<dbReference type="InterPro" id="IPR056501">
    <property type="entry name" value="NAD-bd_HRPKS_sdrA"/>
</dbReference>
<evidence type="ECO:0008006" key="15">
    <source>
        <dbReference type="Google" id="ProtNLM"/>
    </source>
</evidence>
<dbReference type="Pfam" id="PF08242">
    <property type="entry name" value="Methyltransf_12"/>
    <property type="match status" value="1"/>
</dbReference>
<dbReference type="SMART" id="SM00823">
    <property type="entry name" value="PKS_PP"/>
    <property type="match status" value="1"/>
</dbReference>
<evidence type="ECO:0000259" key="10">
    <source>
        <dbReference type="PROSITE" id="PS50075"/>
    </source>
</evidence>
<dbReference type="Pfam" id="PF08240">
    <property type="entry name" value="ADH_N"/>
    <property type="match status" value="1"/>
</dbReference>
<dbReference type="SUPFAM" id="SSF55048">
    <property type="entry name" value="Probable ACP-binding domain of malonyl-CoA ACP transacylase"/>
    <property type="match status" value="1"/>
</dbReference>
<evidence type="ECO:0000313" key="13">
    <source>
        <dbReference type="EMBL" id="KAL2065354.1"/>
    </source>
</evidence>
<dbReference type="InterPro" id="IPR029063">
    <property type="entry name" value="SAM-dependent_MTases_sf"/>
</dbReference>
<evidence type="ECO:0000256" key="9">
    <source>
        <dbReference type="PROSITE-ProRule" id="PRU01363"/>
    </source>
</evidence>
<dbReference type="Pfam" id="PF13602">
    <property type="entry name" value="ADH_zinc_N_2"/>
    <property type="match status" value="1"/>
</dbReference>
<evidence type="ECO:0000259" key="12">
    <source>
        <dbReference type="PROSITE" id="PS52019"/>
    </source>
</evidence>
<dbReference type="CDD" id="cd05274">
    <property type="entry name" value="KR_FAS_SDR_x"/>
    <property type="match status" value="1"/>
</dbReference>
<organism evidence="13 14">
    <name type="scientific">Oculimacula yallundae</name>
    <dbReference type="NCBI Taxonomy" id="86028"/>
    <lineage>
        <taxon>Eukaryota</taxon>
        <taxon>Fungi</taxon>
        <taxon>Dikarya</taxon>
        <taxon>Ascomycota</taxon>
        <taxon>Pezizomycotina</taxon>
        <taxon>Leotiomycetes</taxon>
        <taxon>Helotiales</taxon>
        <taxon>Ploettnerulaceae</taxon>
        <taxon>Oculimacula</taxon>
    </lineage>
</organism>
<sequence length="2504" mass="275388">MEASKTNGIVNNQSDMMVNGNATLGPNGQTNGHQTVTTNGNTNGTTSESSIAVETAPNPAKQVPVAICGMGVRLPGGIRKDADLYDFLINKKDARSVTGNDRFNVESFYSPHSKHGTIITKHGYYLEDIDYSKFDAAMFTMTPAEVEQLDPNQRLVLEITREALESAGETGWRGKNIGTYVGVFSEDWHDIKARDSNDYGPYHTSGRLDFAIANRISYDMNIKTACSATGVCLHQALSAIRQGECSAAIVAGVNLILAPGMSIGMSVQMTLSPEGSSKTFDASADGYARGEGVTALYIKRLDHAIRDGNPIRAVIRASATNADGKTPGFAMPSPEAHEAAIRQAYAAADLDMGQTAMIEAHGTGTVVGDPLEVKAIAKCFGEKGIYLGAVKPNLGHGEGAATNTSIMKAVLSLENGTIIPNIKFNTPNPAIPWKEAKLVVPVEVMPWPEDRAERMSVNSYGIGGSNTHFVIDSAASFGLAAKARPVSNSRQALRLLLSSAHHPDSLNQATENYVEYIRKHPDRIDDLAYTLACRREHLRFRSFAVTDGLNPIAFSGQSRCNGPSRVAFVFTGQGAQWIHMGRELMADHPSFLEDIKYADQVLQDLKQAPAWAIEDILRDSEDSLLLGKAEYSQPICTALQIALVNLLSVWGVKPSSVVGHSSGEIGAAYAAGALTAKEALIVAYYRGFVCRNPEKTGGMAAIGIGRTEVDQYLVPGVLVACENSGSSVTLSGDMEALETVMCKTKANMPDVLVRKLQVEMAYHSSHMKDYGHSYREYISSHLSPRTPRIPFYSSVTTKLLTSSADFGPEYWQGNLENQVLFHSAVTSLVTENESISVHLEVGPHSALAGPLRQIYKELSSPTKYISTMLRSRNDTEVFLEAIGQLHSAGVTISFPYRPEQATVLTDLAPYPWHYDHSYWSETRVMKDWRFRKHLPHDLLGLRILEGTDLAPCWRNYLRIMDVPWLRDHCVGKDIIFPAAGYITIAGEAIFQINGDRAYTVRDISLSQAMVLNPDKTTEIITSLRPQRLTISKDSDWFEFEIVSHDGVSWNKHCVGLVRCGRASAGPSLKTEIYTRKVSTPRWYTTMARVGLNYGPRFTGLRDMTASITENKATADITDIQEQTESLYSLHPATLDLVLQTWGVASIKGVYRKFNKLYLPTFIEELYVGPGTGRDIRVNTTAVGKYKDFAQGHSYGISDGELIFYLKGFKGSPLEDGAVEMPTELTTLQLQWKPDFDFMPAAQILKPEYDVSEQVAMLETLYVLCAIESKNALQGATVVGPHFQKYISWLEDQYEVWSEPGYPLVADTCELVKLSSKERIDLIDAIVDKNQNTSVHKVVTAFARTHKEARNVVEGRTDFLDLLLQDGVLSGIYTWMNDLWDYKDYFQLLGNSQPQLRVLEIGAGTGGLTSKILESLQSDFGERLYFKYTFTDISSGFFIQAKERFADYAGMDFRVLDISKDPLEHGFLAGEYDLIIASNVLHATPYLHETLANVRKLLQPKGQLFLQELAPTARCMGYIMGMFSGWWLGEVDGRFGGPMVTPDIWHAKLLEAGFSGCDSVTYDNPRPFQMNANIVAKPAVSFEFPENVSLLSGAQIHPFAMDTQKVLENAGYNVQHFTWGQELPPDQDLISFVDLEKPLFRDISAADLEVFLRLVDVLQMSSVLWLTPPAQILPSDPHAAQILGLARTIRSELAMMFTTLELEDTESGAANAIVQILRKNQASKDDTNDLDPDCEYAWANGVINISRFHWVPLTQSLAETSATPNAKGLVIGRRGLLGTLHWTGQVLGDPDPDSVQLKMLAVGMNFHDLMIALGLLHSIEALGKGYNAFGLEGTGLVTKIGSNVTHLKVGDRAMMIGTNSASLATEIHRPALFCVKIPDELSDIDGATIPAVYVTVLLCWMDMIHIRKDQSVLIHSAAGGVGIAAIHIARMIGCEIFATVGTEEKVAFLMNEFGIPRNRIFSSRDTSFVDGIMNATDGAGVDVVLNSVSGELLHATWRCVASRGTMIDIGKRDMIGSGKLEMSHFEWNRKFIGVDLSRYTVYNKPDVERMMKTMYDLYIEGHIKPISPTTVFEAQNIEDAFRYMQKGVHMGKIVIKFPEDPETLPLTPTAPDPSFRDDVSYLLVGGMGGLGQSIAAWMVENGAKHLILLSRSAGKSEEDKAFFVELNEAGCSVQCFPCDITDEPAVRSAISQASMPIAGIMQMAMVLRDVGVMDMDIETWNAAIQPKVTGTWNVHNLAPKELDFFVLFSSSCGLMGYYGQANYAAANTFMDAFVQYRQRKGLACSVMDIGAVDDVGFVSRTPQAKENMLANAGRLMTEQNFLDSLQLVIARSSPKYAPPPSTRIGGFMNPGQVAQMLESRLPIMDPQNTILWKRDPRLGIYRNIENVATEGGLDAGDVLKAFLATMLTSPSKLEEKTSVTLLAQEIANRVSTFLMRGDDDMDLSHTLAIAGVDSLVAIELRNWWKQNLGVDVSVLELMNGGSFMQLGELAAQRLKDKFEGKGKKV</sequence>
<feature type="domain" description="Carrier" evidence="10">
    <location>
        <begin position="2416"/>
        <end position="2493"/>
    </location>
</feature>
<dbReference type="InterPro" id="IPR011032">
    <property type="entry name" value="GroES-like_sf"/>
</dbReference>
<dbReference type="Pfam" id="PF00550">
    <property type="entry name" value="PP-binding"/>
    <property type="match status" value="1"/>
</dbReference>
<dbReference type="SUPFAM" id="SSF53335">
    <property type="entry name" value="S-adenosyl-L-methionine-dependent methyltransferases"/>
    <property type="match status" value="1"/>
</dbReference>
<dbReference type="InterPro" id="IPR001227">
    <property type="entry name" value="Ac_transferase_dom_sf"/>
</dbReference>
<comment type="caution">
    <text evidence="13">The sequence shown here is derived from an EMBL/GenBank/DDBJ whole genome shotgun (WGS) entry which is preliminary data.</text>
</comment>
<evidence type="ECO:0000313" key="14">
    <source>
        <dbReference type="Proteomes" id="UP001595075"/>
    </source>
</evidence>
<dbReference type="InterPro" id="IPR014031">
    <property type="entry name" value="Ketoacyl_synth_C"/>
</dbReference>
<dbReference type="InterPro" id="IPR016035">
    <property type="entry name" value="Acyl_Trfase/lysoPLipase"/>
</dbReference>
<dbReference type="SMART" id="SM00822">
    <property type="entry name" value="PKS_KR"/>
    <property type="match status" value="1"/>
</dbReference>
<dbReference type="InterPro" id="IPR020807">
    <property type="entry name" value="PKS_DH"/>
</dbReference>
<dbReference type="InterPro" id="IPR036736">
    <property type="entry name" value="ACP-like_sf"/>
</dbReference>
<dbReference type="InterPro" id="IPR032821">
    <property type="entry name" value="PKS_assoc"/>
</dbReference>
<evidence type="ECO:0000256" key="4">
    <source>
        <dbReference type="ARBA" id="ARBA00022679"/>
    </source>
</evidence>
<dbReference type="InterPro" id="IPR014030">
    <property type="entry name" value="Ketoacyl_synth_N"/>
</dbReference>
<keyword evidence="14" id="KW-1185">Reference proteome</keyword>
<evidence type="ECO:0000256" key="7">
    <source>
        <dbReference type="ARBA" id="ARBA00023268"/>
    </source>
</evidence>
<dbReference type="Pfam" id="PF08659">
    <property type="entry name" value="KR"/>
    <property type="match status" value="1"/>
</dbReference>
<dbReference type="Pfam" id="PF21089">
    <property type="entry name" value="PKS_DH_N"/>
    <property type="match status" value="1"/>
</dbReference>
<dbReference type="Pfam" id="PF16197">
    <property type="entry name" value="KAsynt_C_assoc"/>
    <property type="match status" value="1"/>
</dbReference>
<dbReference type="CDD" id="cd02440">
    <property type="entry name" value="AdoMet_MTases"/>
    <property type="match status" value="1"/>
</dbReference>
<dbReference type="SMART" id="SM00826">
    <property type="entry name" value="PKS_DH"/>
    <property type="match status" value="1"/>
</dbReference>
<dbReference type="Pfam" id="PF00698">
    <property type="entry name" value="Acyl_transf_1"/>
    <property type="match status" value="1"/>
</dbReference>
<dbReference type="CDD" id="cd00833">
    <property type="entry name" value="PKS"/>
    <property type="match status" value="1"/>
</dbReference>
<dbReference type="SUPFAM" id="SSF47336">
    <property type="entry name" value="ACP-like"/>
    <property type="match status" value="1"/>
</dbReference>
<evidence type="ECO:0000256" key="5">
    <source>
        <dbReference type="ARBA" id="ARBA00022857"/>
    </source>
</evidence>
<dbReference type="InterPro" id="IPR020843">
    <property type="entry name" value="ER"/>
</dbReference>
<keyword evidence="6" id="KW-0560">Oxidoreductase</keyword>
<dbReference type="Gene3D" id="3.10.129.110">
    <property type="entry name" value="Polyketide synthase dehydratase"/>
    <property type="match status" value="1"/>
</dbReference>
<dbReference type="Proteomes" id="UP001595075">
    <property type="component" value="Unassembled WGS sequence"/>
</dbReference>
<feature type="active site" description="Proton donor; for dehydratase activity" evidence="9">
    <location>
        <position position="1135"/>
    </location>
</feature>
<accession>A0ABR4C610</accession>
<dbReference type="InterPro" id="IPR014043">
    <property type="entry name" value="Acyl_transferase_dom"/>
</dbReference>
<dbReference type="Gene3D" id="3.40.50.150">
    <property type="entry name" value="Vaccinia Virus protein VP39"/>
    <property type="match status" value="1"/>
</dbReference>
<dbReference type="InterPro" id="IPR049900">
    <property type="entry name" value="PKS_mFAS_DH"/>
</dbReference>
<dbReference type="SMART" id="SM00829">
    <property type="entry name" value="PKS_ER"/>
    <property type="match status" value="1"/>
</dbReference>
<dbReference type="InterPro" id="IPR013217">
    <property type="entry name" value="Methyltransf_12"/>
</dbReference>
<feature type="active site" description="Proton acceptor; for dehydratase activity" evidence="9">
    <location>
        <position position="968"/>
    </location>
</feature>
<dbReference type="InterPro" id="IPR009081">
    <property type="entry name" value="PP-bd_ACP"/>
</dbReference>
<protein>
    <recommendedName>
        <fullName evidence="15">Polyketide synthase</fullName>
    </recommendedName>
</protein>
<dbReference type="EMBL" id="JAZHXI010000012">
    <property type="protein sequence ID" value="KAL2065354.1"/>
    <property type="molecule type" value="Genomic_DNA"/>
</dbReference>
<dbReference type="Gene3D" id="3.40.366.10">
    <property type="entry name" value="Malonyl-Coenzyme A Acyl Carrier Protein, domain 2"/>
    <property type="match status" value="1"/>
</dbReference>
<evidence type="ECO:0000256" key="6">
    <source>
        <dbReference type="ARBA" id="ARBA00023002"/>
    </source>
</evidence>
<dbReference type="SUPFAM" id="SSF52151">
    <property type="entry name" value="FabD/lysophospholipase-like"/>
    <property type="match status" value="1"/>
</dbReference>
<dbReference type="Pfam" id="PF14765">
    <property type="entry name" value="PS-DH"/>
    <property type="match status" value="1"/>
</dbReference>
<evidence type="ECO:0000259" key="11">
    <source>
        <dbReference type="PROSITE" id="PS52004"/>
    </source>
</evidence>
<proteinExistence type="predicted"/>
<dbReference type="InterPro" id="IPR057326">
    <property type="entry name" value="KR_dom"/>
</dbReference>
<dbReference type="PROSITE" id="PS50075">
    <property type="entry name" value="CARRIER"/>
    <property type="match status" value="1"/>
</dbReference>
<dbReference type="Gene3D" id="3.40.50.720">
    <property type="entry name" value="NAD(P)-binding Rossmann-like Domain"/>
    <property type="match status" value="1"/>
</dbReference>
<feature type="region of interest" description="N-terminal hotdog fold" evidence="9">
    <location>
        <begin position="936"/>
        <end position="1064"/>
    </location>
</feature>
<dbReference type="InterPro" id="IPR016039">
    <property type="entry name" value="Thiolase-like"/>
</dbReference>
<dbReference type="InterPro" id="IPR049552">
    <property type="entry name" value="PKS_DH_N"/>
</dbReference>